<dbReference type="GO" id="GO:0009408">
    <property type="term" value="P:response to heat"/>
    <property type="evidence" value="ECO:0007669"/>
    <property type="project" value="UniProtKB-UniRule"/>
</dbReference>
<dbReference type="Pfam" id="PF00140">
    <property type="entry name" value="Sigma70_r1_2"/>
    <property type="match status" value="1"/>
</dbReference>
<dbReference type="GO" id="GO:0003677">
    <property type="term" value="F:DNA binding"/>
    <property type="evidence" value="ECO:0007669"/>
    <property type="project" value="UniProtKB-UniRule"/>
</dbReference>
<feature type="DNA-binding region" description="H-T-H motif" evidence="7">
    <location>
        <begin position="254"/>
        <end position="273"/>
    </location>
</feature>
<accession>A0A0B8PI77</accession>
<comment type="function">
    <text evidence="7">Sigma factors are initiation factors that promote the attachment of RNA polymerase to specific initiation sites and are then released. This sigma factor is involved in regulation of expression of heat shock genes.</text>
</comment>
<dbReference type="Pfam" id="PF04542">
    <property type="entry name" value="Sigma70_r2"/>
    <property type="match status" value="1"/>
</dbReference>
<evidence type="ECO:0000256" key="2">
    <source>
        <dbReference type="ARBA" id="ARBA00023015"/>
    </source>
</evidence>
<dbReference type="InterPro" id="IPR009042">
    <property type="entry name" value="RNA_pol_sigma70_r1_2"/>
</dbReference>
<feature type="region of interest" description="Sigma-70 factor domain-2" evidence="7">
    <location>
        <begin position="53"/>
        <end position="122"/>
    </location>
</feature>
<evidence type="ECO:0000256" key="8">
    <source>
        <dbReference type="NCBIfam" id="TIGR02392"/>
    </source>
</evidence>
<dbReference type="NCBIfam" id="TIGR02392">
    <property type="entry name" value="rpoH_proteo"/>
    <property type="match status" value="1"/>
</dbReference>
<dbReference type="InterPro" id="IPR012759">
    <property type="entry name" value="RNA_pol_sigma_RpoH_proteobac"/>
</dbReference>
<reference evidence="11 12" key="1">
    <citation type="submission" date="2015-01" db="EMBL/GenBank/DDBJ databases">
        <title>Vibrio sp. C5 JCM 19232 whole genome shotgun sequence.</title>
        <authorList>
            <person name="Sawabe T."/>
            <person name="Meirelles P."/>
            <person name="Feng G."/>
            <person name="Sayaka M."/>
            <person name="Hattori M."/>
            <person name="Ohkuma M."/>
        </authorList>
    </citation>
    <scope>NUCLEOTIDE SEQUENCE [LARGE SCALE GENOMIC DNA]</scope>
    <source>
        <strain evidence="11 12">JCM19232</strain>
    </source>
</reference>
<dbReference type="GO" id="GO:0016987">
    <property type="term" value="F:sigma factor activity"/>
    <property type="evidence" value="ECO:0007669"/>
    <property type="project" value="UniProtKB-UniRule"/>
</dbReference>
<dbReference type="InterPro" id="IPR013325">
    <property type="entry name" value="RNA_pol_sigma_r2"/>
</dbReference>
<comment type="caution">
    <text evidence="11">The sequence shown here is derived from an EMBL/GenBank/DDBJ whole genome shotgun (WGS) entry which is preliminary data.</text>
</comment>
<evidence type="ECO:0000313" key="12">
    <source>
        <dbReference type="Proteomes" id="UP000031670"/>
    </source>
</evidence>
<dbReference type="FunFam" id="1.20.120.1810:FF:000001">
    <property type="entry name" value="RNA polymerase sigma factor RpoH"/>
    <property type="match status" value="1"/>
</dbReference>
<comment type="caution">
    <text evidence="7">Lacks conserved residue(s) required for the propagation of feature annotation.</text>
</comment>
<keyword evidence="6 7" id="KW-0804">Transcription</keyword>
<dbReference type="Gene3D" id="1.20.140.160">
    <property type="match status" value="1"/>
</dbReference>
<dbReference type="EMBL" id="BBSA01000028">
    <property type="protein sequence ID" value="GAM65981.1"/>
    <property type="molecule type" value="Genomic_DNA"/>
</dbReference>
<keyword evidence="5 7" id="KW-0238">DNA-binding</keyword>
<organism evidence="11 12">
    <name type="scientific">Vibrio ishigakensis</name>
    <dbReference type="NCBI Taxonomy" id="1481914"/>
    <lineage>
        <taxon>Bacteria</taxon>
        <taxon>Pseudomonadati</taxon>
        <taxon>Pseudomonadota</taxon>
        <taxon>Gammaproteobacteria</taxon>
        <taxon>Vibrionales</taxon>
        <taxon>Vibrionaceae</taxon>
        <taxon>Vibrio</taxon>
    </lineage>
</organism>
<dbReference type="FunFam" id="1.10.10.10:FF:000285">
    <property type="entry name" value="RNA polymerase sigma factor RpoH"/>
    <property type="match status" value="1"/>
</dbReference>
<dbReference type="NCBIfam" id="NF005143">
    <property type="entry name" value="PRK06596.1"/>
    <property type="match status" value="1"/>
</dbReference>
<dbReference type="InterPro" id="IPR050813">
    <property type="entry name" value="Sigma-70_Factor"/>
</dbReference>
<evidence type="ECO:0000256" key="5">
    <source>
        <dbReference type="ARBA" id="ARBA00023125"/>
    </source>
</evidence>
<keyword evidence="2 7" id="KW-0805">Transcription regulation</keyword>
<dbReference type="GO" id="GO:0005737">
    <property type="term" value="C:cytoplasm"/>
    <property type="evidence" value="ECO:0007669"/>
    <property type="project" value="UniProtKB-SubCell"/>
</dbReference>
<evidence type="ECO:0000313" key="11">
    <source>
        <dbReference type="EMBL" id="GAM65981.1"/>
    </source>
</evidence>
<dbReference type="Pfam" id="PF04545">
    <property type="entry name" value="Sigma70_r4"/>
    <property type="match status" value="1"/>
</dbReference>
<dbReference type="InterPro" id="IPR013324">
    <property type="entry name" value="RNA_pol_sigma_r3/r4-like"/>
</dbReference>
<dbReference type="InterPro" id="IPR000943">
    <property type="entry name" value="RNA_pol_sigma70"/>
</dbReference>
<dbReference type="GO" id="GO:0006352">
    <property type="term" value="P:DNA-templated transcription initiation"/>
    <property type="evidence" value="ECO:0007669"/>
    <property type="project" value="UniProtKB-UniRule"/>
</dbReference>
<dbReference type="Gene3D" id="1.20.120.1810">
    <property type="match status" value="1"/>
</dbReference>
<dbReference type="InterPro" id="IPR007627">
    <property type="entry name" value="RNA_pol_sigma70_r2"/>
</dbReference>
<dbReference type="PRINTS" id="PR00046">
    <property type="entry name" value="SIGMA70FCT"/>
</dbReference>
<sequence>MTNKTFAMAVVSQDSLDSYISSANSYPMLTAEKERELAERLHYKGEIEAAKELILSHLRFVVHVARGYSGYGLPLADLVQEGNIGLMKAVKRFNPEVGVRLVSFAVHWIKAEIHEYVLRNWRIVKVATTKAQRKLFFNLRKNKKRLGWFNQGEVETVASELGVSPSEVREMESRLAAQDATFEFTADDDDNASAPTVAPALYLEDKHSDVAESYEADNWENHTNARLANALATLDERSQHIVRSRWLDDQKSTLQELAETYGVSAERIRQLEKNAMKKLKGAVGDL</sequence>
<dbReference type="PANTHER" id="PTHR30376">
    <property type="entry name" value="SIGMA FACTOR RPOH HEAT SHOCK RELATED"/>
    <property type="match status" value="1"/>
</dbReference>
<comment type="subunit">
    <text evidence="7">Interacts with the RNA polymerase core enzyme.</text>
</comment>
<evidence type="ECO:0000256" key="4">
    <source>
        <dbReference type="ARBA" id="ARBA00023082"/>
    </source>
</evidence>
<feature type="domain" description="RNA polymerase sigma-70" evidence="10">
    <location>
        <begin position="253"/>
        <end position="279"/>
    </location>
</feature>
<dbReference type="HAMAP" id="MF_00961">
    <property type="entry name" value="Sigma70_RpoH"/>
    <property type="match status" value="1"/>
</dbReference>
<dbReference type="Proteomes" id="UP000031670">
    <property type="component" value="Unassembled WGS sequence"/>
</dbReference>
<dbReference type="NCBIfam" id="TIGR02937">
    <property type="entry name" value="sigma70-ECF"/>
    <property type="match status" value="1"/>
</dbReference>
<proteinExistence type="inferred from homology"/>
<dbReference type="AlphaFoldDB" id="A0A0B8PI77"/>
<gene>
    <name evidence="7" type="primary">rpoH</name>
    <name evidence="11" type="ORF">JCM19232_5492</name>
</gene>
<evidence type="ECO:0000256" key="3">
    <source>
        <dbReference type="ARBA" id="ARBA00023016"/>
    </source>
</evidence>
<dbReference type="InterPro" id="IPR014284">
    <property type="entry name" value="RNA_pol_sigma-70_dom"/>
</dbReference>
<dbReference type="RefSeq" id="WP_261834283.1">
    <property type="nucleotide sequence ID" value="NZ_AP024881.1"/>
</dbReference>
<comment type="subcellular location">
    <subcellularLocation>
        <location evidence="7">Cytoplasm</location>
    </subcellularLocation>
</comment>
<dbReference type="SUPFAM" id="SSF88659">
    <property type="entry name" value="Sigma3 and sigma4 domains of RNA polymerase sigma factors"/>
    <property type="match status" value="1"/>
</dbReference>
<name>A0A0B8PI77_9VIBR</name>
<dbReference type="PROSITE" id="PS00716">
    <property type="entry name" value="SIGMA70_2"/>
    <property type="match status" value="1"/>
</dbReference>
<dbReference type="InterPro" id="IPR007630">
    <property type="entry name" value="RNA_pol_sigma70_r4"/>
</dbReference>
<keyword evidence="1 7" id="KW-0963">Cytoplasm</keyword>
<dbReference type="CDD" id="cd06171">
    <property type="entry name" value="Sigma70_r4"/>
    <property type="match status" value="1"/>
</dbReference>
<protein>
    <recommendedName>
        <fullName evidence="7 8">RNA polymerase sigma factor RpoH</fullName>
    </recommendedName>
    <alternativeName>
        <fullName evidence="7">RNA polymerase sigma-32 factor</fullName>
    </alternativeName>
</protein>
<evidence type="ECO:0000259" key="9">
    <source>
        <dbReference type="PROSITE" id="PS00715"/>
    </source>
</evidence>
<evidence type="ECO:0000259" key="10">
    <source>
        <dbReference type="PROSITE" id="PS00716"/>
    </source>
</evidence>
<dbReference type="PIRSF" id="PIRSF000770">
    <property type="entry name" value="RNA_pol_sigma-SigE/K"/>
    <property type="match status" value="1"/>
</dbReference>
<feature type="short sequence motif" description="Interaction with polymerase core subunit RpoC" evidence="7">
    <location>
        <begin position="77"/>
        <end position="80"/>
    </location>
</feature>
<evidence type="ECO:0000256" key="7">
    <source>
        <dbReference type="HAMAP-Rule" id="MF_00961"/>
    </source>
</evidence>
<keyword evidence="4 7" id="KW-0731">Sigma factor</keyword>
<reference evidence="11 12" key="2">
    <citation type="submission" date="2015-01" db="EMBL/GenBank/DDBJ databases">
        <authorList>
            <consortium name="NBRP consortium"/>
            <person name="Sawabe T."/>
            <person name="Meirelles P."/>
            <person name="Feng G."/>
            <person name="Sayaka M."/>
            <person name="Hattori M."/>
            <person name="Ohkuma M."/>
        </authorList>
    </citation>
    <scope>NUCLEOTIDE SEQUENCE [LARGE SCALE GENOMIC DNA]</scope>
    <source>
        <strain evidence="11 12">JCM19232</strain>
    </source>
</reference>
<keyword evidence="3 7" id="KW-0346">Stress response</keyword>
<feature type="domain" description="RNA polymerase sigma-70" evidence="9">
    <location>
        <begin position="77"/>
        <end position="90"/>
    </location>
</feature>
<evidence type="ECO:0000256" key="1">
    <source>
        <dbReference type="ARBA" id="ARBA00022490"/>
    </source>
</evidence>
<dbReference type="PANTHER" id="PTHR30376:SF3">
    <property type="entry name" value="RNA POLYMERASE SIGMA FACTOR RPOH"/>
    <property type="match status" value="1"/>
</dbReference>
<dbReference type="PROSITE" id="PS00715">
    <property type="entry name" value="SIGMA70_1"/>
    <property type="match status" value="1"/>
</dbReference>
<dbReference type="SUPFAM" id="SSF88946">
    <property type="entry name" value="Sigma2 domain of RNA polymerase sigma factors"/>
    <property type="match status" value="1"/>
</dbReference>
<comment type="similarity">
    <text evidence="7">Belongs to the sigma-70 factor family. RpoH subfamily.</text>
</comment>
<evidence type="ECO:0000256" key="6">
    <source>
        <dbReference type="ARBA" id="ARBA00023163"/>
    </source>
</evidence>